<dbReference type="SUPFAM" id="SSF103647">
    <property type="entry name" value="TSP type-3 repeat"/>
    <property type="match status" value="1"/>
</dbReference>
<reference evidence="9" key="1">
    <citation type="submission" date="2018-10" db="EMBL/GenBank/DDBJ databases">
        <title>A highly polymorphic receptor governs many distinct self-recognition types within the Myxococcales order.</title>
        <authorList>
            <person name="Cao P."/>
            <person name="Wei X."/>
            <person name="Awal R.P."/>
            <person name="Muller R."/>
            <person name="Wall D."/>
        </authorList>
    </citation>
    <scope>NUCLEOTIDE SEQUENCE</scope>
    <source>
        <strain evidence="9">MCy7588</strain>
    </source>
</reference>
<feature type="region of interest" description="Disordered" evidence="6">
    <location>
        <begin position="376"/>
        <end position="401"/>
    </location>
</feature>
<dbReference type="InterPro" id="IPR050330">
    <property type="entry name" value="Bact_OuterMem_StrucFunc"/>
</dbReference>
<feature type="region of interest" description="Disordered" evidence="6">
    <location>
        <begin position="320"/>
        <end position="360"/>
    </location>
</feature>
<evidence type="ECO:0000256" key="7">
    <source>
        <dbReference type="SAM" id="SignalP"/>
    </source>
</evidence>
<evidence type="ECO:0000256" key="4">
    <source>
        <dbReference type="ARBA" id="ARBA00023237"/>
    </source>
</evidence>
<name>A0A410RAG2_STIAU</name>
<feature type="signal peptide" evidence="7">
    <location>
        <begin position="1"/>
        <end position="23"/>
    </location>
</feature>
<dbReference type="CDD" id="cd07185">
    <property type="entry name" value="OmpA_C-like"/>
    <property type="match status" value="1"/>
</dbReference>
<dbReference type="GO" id="GO:0009279">
    <property type="term" value="C:cell outer membrane"/>
    <property type="evidence" value="ECO:0007669"/>
    <property type="project" value="UniProtKB-SubCell"/>
</dbReference>
<gene>
    <name evidence="9" type="primary">traB</name>
</gene>
<proteinExistence type="predicted"/>
<dbReference type="InterPro" id="IPR036737">
    <property type="entry name" value="OmpA-like_sf"/>
</dbReference>
<evidence type="ECO:0000313" key="9">
    <source>
        <dbReference type="EMBL" id="QAT78180.1"/>
    </source>
</evidence>
<dbReference type="EMBL" id="MK091225">
    <property type="protein sequence ID" value="QAT78180.1"/>
    <property type="molecule type" value="Genomic_DNA"/>
</dbReference>
<dbReference type="InterPro" id="IPR028974">
    <property type="entry name" value="TSP_type-3_rpt"/>
</dbReference>
<dbReference type="InterPro" id="IPR003367">
    <property type="entry name" value="Thrombospondin_3-like_rpt"/>
</dbReference>
<feature type="region of interest" description="Disordered" evidence="6">
    <location>
        <begin position="525"/>
        <end position="572"/>
    </location>
</feature>
<feature type="compositionally biased region" description="Pro residues" evidence="6">
    <location>
        <begin position="555"/>
        <end position="572"/>
    </location>
</feature>
<dbReference type="PANTHER" id="PTHR30329">
    <property type="entry name" value="STATOR ELEMENT OF FLAGELLAR MOTOR COMPLEX"/>
    <property type="match status" value="1"/>
</dbReference>
<dbReference type="SUPFAM" id="SSF103088">
    <property type="entry name" value="OmpA-like"/>
    <property type="match status" value="1"/>
</dbReference>
<dbReference type="GO" id="GO:0005509">
    <property type="term" value="F:calcium ion binding"/>
    <property type="evidence" value="ECO:0007669"/>
    <property type="project" value="InterPro"/>
</dbReference>
<dbReference type="PROSITE" id="PS51123">
    <property type="entry name" value="OMPA_2"/>
    <property type="match status" value="1"/>
</dbReference>
<comment type="subcellular location">
    <subcellularLocation>
        <location evidence="1">Cell outer membrane</location>
    </subcellularLocation>
</comment>
<evidence type="ECO:0000259" key="8">
    <source>
        <dbReference type="PROSITE" id="PS51123"/>
    </source>
</evidence>
<feature type="compositionally biased region" description="Basic and acidic residues" evidence="6">
    <location>
        <begin position="343"/>
        <end position="355"/>
    </location>
</feature>
<dbReference type="Gene3D" id="3.30.1330.60">
    <property type="entry name" value="OmpA-like domain"/>
    <property type="match status" value="1"/>
</dbReference>
<dbReference type="PRINTS" id="PR01021">
    <property type="entry name" value="OMPADOMAIN"/>
</dbReference>
<dbReference type="AlphaFoldDB" id="A0A410RAG2"/>
<keyword evidence="4" id="KW-0998">Cell outer membrane</keyword>
<dbReference type="PRINTS" id="PR01023">
    <property type="entry name" value="NAFLGMOTY"/>
</dbReference>
<dbReference type="InterPro" id="IPR006665">
    <property type="entry name" value="OmpA-like"/>
</dbReference>
<dbReference type="PANTHER" id="PTHR30329:SF21">
    <property type="entry name" value="LIPOPROTEIN YIAD-RELATED"/>
    <property type="match status" value="1"/>
</dbReference>
<organism evidence="9">
    <name type="scientific">Stigmatella aurantiaca</name>
    <dbReference type="NCBI Taxonomy" id="41"/>
    <lineage>
        <taxon>Bacteria</taxon>
        <taxon>Pseudomonadati</taxon>
        <taxon>Myxococcota</taxon>
        <taxon>Myxococcia</taxon>
        <taxon>Myxococcales</taxon>
        <taxon>Cystobacterineae</taxon>
        <taxon>Archangiaceae</taxon>
        <taxon>Stigmatella</taxon>
    </lineage>
</organism>
<evidence type="ECO:0000256" key="6">
    <source>
        <dbReference type="SAM" id="MobiDB-lite"/>
    </source>
</evidence>
<evidence type="ECO:0000256" key="1">
    <source>
        <dbReference type="ARBA" id="ARBA00004442"/>
    </source>
</evidence>
<protein>
    <submittedName>
        <fullName evidence="9">TraB</fullName>
    </submittedName>
</protein>
<dbReference type="Pfam" id="PF00691">
    <property type="entry name" value="OmpA"/>
    <property type="match status" value="1"/>
</dbReference>
<feature type="chain" id="PRO_5019326055" evidence="7">
    <location>
        <begin position="24"/>
        <end position="572"/>
    </location>
</feature>
<accession>A0A410RAG2</accession>
<keyword evidence="2 7" id="KW-0732">Signal</keyword>
<sequence length="572" mass="60469">MTRSLPTVLVLALCLGAASTATAQDARFDAQLFRPSGAPQDIVAVSQSRPLSNLSASGGLYFSFSINPLVLVTRNGDSSKKALSLVGNRLQLDAMANVGLFDWVELGVDMPLILFQGGDNLEAIGTEGLVEGYVLGDLRLTSKVALPGLRRRAEDSGWGAALTFNLGLPTGNQDAFASDGAVTYTPGLIVDYRFGMGLLVAANAGLWARPDRVFNGVKIGDMAPFGLAAEMPLLRTVGVTAVGAVHGAVGLTKLPGQARQIPAELLLGLRWYSGLGLTFTVGGGLGCGCSLQSPQLSFFTSVIWVPAVMSEYAAIERFKEPPQDSDGDGVNDDVDSCPDEAGPESRKGCPLRDSDGDGVTDDIDACPSEVGTAARSGCPIRDNDQDGVANEDDKCPDVPAGPNGKNGCPLARIQGNKILILEPINFATDQDILLSESWPILEEVSQMLKTHPEIKRLLVEGHTDSRSSDEYNLELSKRRAASIRVYLEESGVESERLCSQGFGRSRPVADNKNEEGMALNRRVEFTVLPPPAAGEPRCPEEPAEKGPRKKGAKAAPPPAKSAPPPKTSAPKP</sequence>
<evidence type="ECO:0000256" key="3">
    <source>
        <dbReference type="ARBA" id="ARBA00023136"/>
    </source>
</evidence>
<evidence type="ECO:0000256" key="2">
    <source>
        <dbReference type="ARBA" id="ARBA00022729"/>
    </source>
</evidence>
<dbReference type="InterPro" id="IPR006664">
    <property type="entry name" value="OMP_bac"/>
</dbReference>
<dbReference type="Gene3D" id="4.10.1080.10">
    <property type="entry name" value="TSP type-3 repeat"/>
    <property type="match status" value="1"/>
</dbReference>
<feature type="compositionally biased region" description="Acidic residues" evidence="6">
    <location>
        <begin position="323"/>
        <end position="342"/>
    </location>
</feature>
<evidence type="ECO:0000256" key="5">
    <source>
        <dbReference type="PROSITE-ProRule" id="PRU00473"/>
    </source>
</evidence>
<feature type="compositionally biased region" description="Basic and acidic residues" evidence="6">
    <location>
        <begin position="537"/>
        <end position="546"/>
    </location>
</feature>
<keyword evidence="3 5" id="KW-0472">Membrane</keyword>
<dbReference type="Pfam" id="PF02412">
    <property type="entry name" value="TSP_3"/>
    <property type="match status" value="2"/>
</dbReference>
<dbReference type="GO" id="GO:0007155">
    <property type="term" value="P:cell adhesion"/>
    <property type="evidence" value="ECO:0007669"/>
    <property type="project" value="InterPro"/>
</dbReference>
<feature type="domain" description="OmpA-like" evidence="8">
    <location>
        <begin position="414"/>
        <end position="531"/>
    </location>
</feature>